<accession>A0A8K0H1N0</accession>
<dbReference type="PANTHER" id="PTHR31623">
    <property type="entry name" value="F21J9.9"/>
    <property type="match status" value="1"/>
</dbReference>
<protein>
    <submittedName>
        <fullName evidence="4">Uncharacterized protein</fullName>
    </submittedName>
</protein>
<dbReference type="OrthoDB" id="671439at2759"/>
<dbReference type="PANTHER" id="PTHR31623:SF17">
    <property type="entry name" value="F21J9.9"/>
    <property type="match status" value="1"/>
</dbReference>
<reference evidence="4" key="1">
    <citation type="submission" date="2020-03" db="EMBL/GenBank/DDBJ databases">
        <title>A high-quality chromosome-level genome assembly of a woody plant with both climbing and erect habits, Rhamnella rubrinervis.</title>
        <authorList>
            <person name="Lu Z."/>
            <person name="Yang Y."/>
            <person name="Zhu X."/>
            <person name="Sun Y."/>
        </authorList>
    </citation>
    <scope>NUCLEOTIDE SEQUENCE</scope>
    <source>
        <strain evidence="4">BYM</strain>
        <tissue evidence="4">Leaf</tissue>
    </source>
</reference>
<evidence type="ECO:0000256" key="2">
    <source>
        <dbReference type="ARBA" id="ARBA00022679"/>
    </source>
</evidence>
<gene>
    <name evidence="4" type="ORF">FNV43_RR13717</name>
</gene>
<organism evidence="4 5">
    <name type="scientific">Rhamnella rubrinervis</name>
    <dbReference type="NCBI Taxonomy" id="2594499"/>
    <lineage>
        <taxon>Eukaryota</taxon>
        <taxon>Viridiplantae</taxon>
        <taxon>Streptophyta</taxon>
        <taxon>Embryophyta</taxon>
        <taxon>Tracheophyta</taxon>
        <taxon>Spermatophyta</taxon>
        <taxon>Magnoliopsida</taxon>
        <taxon>eudicotyledons</taxon>
        <taxon>Gunneridae</taxon>
        <taxon>Pentapetalae</taxon>
        <taxon>rosids</taxon>
        <taxon>fabids</taxon>
        <taxon>Rosales</taxon>
        <taxon>Rhamnaceae</taxon>
        <taxon>rhamnoid group</taxon>
        <taxon>Rhamneae</taxon>
        <taxon>Rhamnella</taxon>
    </lineage>
</organism>
<evidence type="ECO:0000256" key="3">
    <source>
        <dbReference type="ARBA" id="ARBA00023315"/>
    </source>
</evidence>
<dbReference type="EMBL" id="VOIH02000006">
    <property type="protein sequence ID" value="KAF3444027.1"/>
    <property type="molecule type" value="Genomic_DNA"/>
</dbReference>
<dbReference type="GO" id="GO:0016746">
    <property type="term" value="F:acyltransferase activity"/>
    <property type="evidence" value="ECO:0007669"/>
    <property type="project" value="UniProtKB-KW"/>
</dbReference>
<comment type="similarity">
    <text evidence="1">Belongs to the plant acyltransferase family.</text>
</comment>
<name>A0A8K0H1N0_9ROSA</name>
<comment type="caution">
    <text evidence="4">The sequence shown here is derived from an EMBL/GenBank/DDBJ whole genome shotgun (WGS) entry which is preliminary data.</text>
</comment>
<evidence type="ECO:0000256" key="1">
    <source>
        <dbReference type="ARBA" id="ARBA00009861"/>
    </source>
</evidence>
<keyword evidence="3" id="KW-0012">Acyltransferase</keyword>
<keyword evidence="5" id="KW-1185">Reference proteome</keyword>
<proteinExistence type="inferred from homology"/>
<dbReference type="InterPro" id="IPR023213">
    <property type="entry name" value="CAT-like_dom_sf"/>
</dbReference>
<dbReference type="Gene3D" id="3.30.559.10">
    <property type="entry name" value="Chloramphenicol acetyltransferase-like domain"/>
    <property type="match status" value="2"/>
</dbReference>
<dbReference type="Proteomes" id="UP000796880">
    <property type="component" value="Unassembled WGS sequence"/>
</dbReference>
<keyword evidence="2" id="KW-0808">Transferase</keyword>
<dbReference type="Pfam" id="PF02458">
    <property type="entry name" value="Transferase"/>
    <property type="match status" value="1"/>
</dbReference>
<evidence type="ECO:0000313" key="5">
    <source>
        <dbReference type="Proteomes" id="UP000796880"/>
    </source>
</evidence>
<evidence type="ECO:0000313" key="4">
    <source>
        <dbReference type="EMBL" id="KAF3444027.1"/>
    </source>
</evidence>
<dbReference type="AlphaFoldDB" id="A0A8K0H1N0"/>
<sequence length="415" mass="46895">MMKIGIIKRETIKPSISSSQTVKAQRLKKSFSEALTLCYPFSGRIENNITIRFDDGGDDEDCGAYYIEARIDTPLSSFLQQPDVEVLKKFLPNEVESPKATTMPLLLLQISFFNCGGLAVGLCISHRLADLVTLIKFIMLWKAIAHDTEQQRLPLFAFDAASYFPPKDQDHDHNLAADEKPPPVVLNWPDKCVTKRFVFDGSQVAALKAKAASEYAQRPSRVEAVSALIWRCAWRSNTMINLKHSVMVQFMDIRKRVESPPLENTMGNLVHYFGTVAEEGNEMELPYLVAQLREQIRKCSENLVKTLASGTSTNSVELLRAQETAGDFASRIKYMKLYLCSSWCNFRLYDYADFGWGKPIWIFTAGSSKKNFFRLMETKEGDGVEAWVSLSNEEMALFERDDQLLAFASSNPSVL</sequence>